<comment type="caution">
    <text evidence="1">The sequence shown here is derived from an EMBL/GenBank/DDBJ whole genome shotgun (WGS) entry which is preliminary data.</text>
</comment>
<protein>
    <submittedName>
        <fullName evidence="1">Uncharacterized protein</fullName>
    </submittedName>
</protein>
<evidence type="ECO:0000313" key="2">
    <source>
        <dbReference type="Proteomes" id="UP000315439"/>
    </source>
</evidence>
<dbReference type="EMBL" id="VIKS01000007">
    <property type="protein sequence ID" value="TQV87636.1"/>
    <property type="molecule type" value="Genomic_DNA"/>
</dbReference>
<dbReference type="RefSeq" id="WP_142893814.1">
    <property type="nucleotide sequence ID" value="NZ_ML660164.1"/>
</dbReference>
<sequence length="313" mass="36737">MLIPRYWKRVFRTVENIKFHKDSGNWSDEGKADIYAWGYSDSSEADALERANQRVEEIAKALSSDFDSGFYYPMAVIREEILEELAYEGVRKAIVSRNRYYSQVLNTEEMMFIDIDVPTWAMKPAGFFQRLFGQAKKIDEKNKKEKQDRFDSALKKVEEYASGDSNAGFLVYRTYAGFRLIATHKTFEADSEETRQLFDVLGADALYQQLCKVQKCFRARLTPKFWRLEQRPEFHPSLKFRITRSMLLTWSGEDKERLKEYDDWVAQYDKSHDSYATCHFIKHIGNNVVSEELKSLIEFHDEKTQAHSELPLA</sequence>
<dbReference type="Proteomes" id="UP000315439">
    <property type="component" value="Unassembled WGS sequence"/>
</dbReference>
<dbReference type="AlphaFoldDB" id="A0A545UDW0"/>
<name>A0A545UDW0_9GAMM</name>
<organism evidence="1 2">
    <name type="scientific">Aliikangiella coralliicola</name>
    <dbReference type="NCBI Taxonomy" id="2592383"/>
    <lineage>
        <taxon>Bacteria</taxon>
        <taxon>Pseudomonadati</taxon>
        <taxon>Pseudomonadota</taxon>
        <taxon>Gammaproteobacteria</taxon>
        <taxon>Oceanospirillales</taxon>
        <taxon>Pleioneaceae</taxon>
        <taxon>Aliikangiella</taxon>
    </lineage>
</organism>
<reference evidence="1 2" key="1">
    <citation type="submission" date="2019-07" db="EMBL/GenBank/DDBJ databases">
        <title>Draft genome for Aliikangiella sp. M105.</title>
        <authorList>
            <person name="Wang G."/>
        </authorList>
    </citation>
    <scope>NUCLEOTIDE SEQUENCE [LARGE SCALE GENOMIC DNA]</scope>
    <source>
        <strain evidence="1 2">M105</strain>
    </source>
</reference>
<gene>
    <name evidence="1" type="ORF">FLL46_12265</name>
</gene>
<dbReference type="OrthoDB" id="877274at2"/>
<evidence type="ECO:0000313" key="1">
    <source>
        <dbReference type="EMBL" id="TQV87636.1"/>
    </source>
</evidence>
<accession>A0A545UDW0</accession>
<proteinExistence type="predicted"/>
<keyword evidence="2" id="KW-1185">Reference proteome</keyword>